<sequence length="286" mass="30575">MSFAFLLSGCELNPFAKKAGVQVTASPDANVTIDGKPVGKTPYYIENAKPGMTTIQMTAIDSGQTWETKVNLISGTLTTVHREFGASPDKSHSYTLYFEKLSNKDTSSVNVISMPPSATVSIDGKPQGFTPLSVDIPAGPHVFSFTSPGFQDKIVNAATQNGYRLNLNLTMATMEIVPTPLPTASPSATPSITSTPSKAPTNTITPLPKQSSPSATLSKPFVEILDTPTGWLKVRESASINSAELAKVNPGDTFPYRESSPSGWFNIQYATGKWGFISSQYAKLVK</sequence>
<evidence type="ECO:0000256" key="1">
    <source>
        <dbReference type="SAM" id="MobiDB-lite"/>
    </source>
</evidence>
<feature type="region of interest" description="Disordered" evidence="1">
    <location>
        <begin position="183"/>
        <end position="215"/>
    </location>
</feature>
<name>A0A1F5FTR8_9BACT</name>
<evidence type="ECO:0000313" key="4">
    <source>
        <dbReference type="EMBL" id="OGD83000.1"/>
    </source>
</evidence>
<evidence type="ECO:0000259" key="3">
    <source>
        <dbReference type="Pfam" id="PF08308"/>
    </source>
</evidence>
<dbReference type="Pfam" id="PF08239">
    <property type="entry name" value="SH3_3"/>
    <property type="match status" value="1"/>
</dbReference>
<dbReference type="Gene3D" id="2.30.30.40">
    <property type="entry name" value="SH3 Domains"/>
    <property type="match status" value="1"/>
</dbReference>
<feature type="domain" description="PEGA" evidence="3">
    <location>
        <begin position="107"/>
        <end position="168"/>
    </location>
</feature>
<comment type="caution">
    <text evidence="4">The sequence shown here is derived from an EMBL/GenBank/DDBJ whole genome shotgun (WGS) entry which is preliminary data.</text>
</comment>
<dbReference type="Pfam" id="PF08308">
    <property type="entry name" value="PEGA"/>
    <property type="match status" value="1"/>
</dbReference>
<evidence type="ECO:0000313" key="5">
    <source>
        <dbReference type="Proteomes" id="UP000179237"/>
    </source>
</evidence>
<organism evidence="4 5">
    <name type="scientific">Candidatus Collierbacteria bacterium RIFOXYD1_FULL_40_9</name>
    <dbReference type="NCBI Taxonomy" id="1817731"/>
    <lineage>
        <taxon>Bacteria</taxon>
        <taxon>Candidatus Collieribacteriota</taxon>
    </lineage>
</organism>
<protein>
    <recommendedName>
        <fullName evidence="6">SH3b domain-containing protein</fullName>
    </recommendedName>
</protein>
<dbReference type="InterPro" id="IPR013229">
    <property type="entry name" value="PEGA"/>
</dbReference>
<feature type="domain" description="SH3b" evidence="2">
    <location>
        <begin position="232"/>
        <end position="281"/>
    </location>
</feature>
<reference evidence="4 5" key="1">
    <citation type="journal article" date="2016" name="Nat. Commun.">
        <title>Thousands of microbial genomes shed light on interconnected biogeochemical processes in an aquifer system.</title>
        <authorList>
            <person name="Anantharaman K."/>
            <person name="Brown C.T."/>
            <person name="Hug L.A."/>
            <person name="Sharon I."/>
            <person name="Castelle C.J."/>
            <person name="Probst A.J."/>
            <person name="Thomas B.C."/>
            <person name="Singh A."/>
            <person name="Wilkins M.J."/>
            <person name="Karaoz U."/>
            <person name="Brodie E.L."/>
            <person name="Williams K.H."/>
            <person name="Hubbard S.S."/>
            <person name="Banfield J.F."/>
        </authorList>
    </citation>
    <scope>NUCLEOTIDE SEQUENCE [LARGE SCALE GENOMIC DNA]</scope>
</reference>
<accession>A0A1F5FTR8</accession>
<dbReference type="PANTHER" id="PTHR36194:SF1">
    <property type="entry name" value="S-LAYER-LIKE PROTEIN"/>
    <property type="match status" value="1"/>
</dbReference>
<dbReference type="PANTHER" id="PTHR36194">
    <property type="entry name" value="S-LAYER-LIKE PROTEIN"/>
    <property type="match status" value="1"/>
</dbReference>
<dbReference type="InterPro" id="IPR003646">
    <property type="entry name" value="SH3-like_bac-type"/>
</dbReference>
<feature type="compositionally biased region" description="Low complexity" evidence="1">
    <location>
        <begin position="183"/>
        <end position="201"/>
    </location>
</feature>
<proteinExistence type="predicted"/>
<dbReference type="EMBL" id="MFAQ01000032">
    <property type="protein sequence ID" value="OGD83000.1"/>
    <property type="molecule type" value="Genomic_DNA"/>
</dbReference>
<dbReference type="Proteomes" id="UP000179237">
    <property type="component" value="Unassembled WGS sequence"/>
</dbReference>
<feature type="compositionally biased region" description="Polar residues" evidence="1">
    <location>
        <begin position="202"/>
        <end position="215"/>
    </location>
</feature>
<evidence type="ECO:0000259" key="2">
    <source>
        <dbReference type="Pfam" id="PF08239"/>
    </source>
</evidence>
<gene>
    <name evidence="4" type="ORF">A2572_02200</name>
</gene>
<evidence type="ECO:0008006" key="6">
    <source>
        <dbReference type="Google" id="ProtNLM"/>
    </source>
</evidence>
<dbReference type="AlphaFoldDB" id="A0A1F5FTR8"/>